<dbReference type="GO" id="GO:0032993">
    <property type="term" value="C:protein-DNA complex"/>
    <property type="evidence" value="ECO:0007669"/>
    <property type="project" value="TreeGrafter"/>
</dbReference>
<dbReference type="GO" id="GO:0005829">
    <property type="term" value="C:cytosol"/>
    <property type="evidence" value="ECO:0007669"/>
    <property type="project" value="TreeGrafter"/>
</dbReference>
<evidence type="ECO:0000256" key="1">
    <source>
        <dbReference type="ARBA" id="ARBA00018672"/>
    </source>
</evidence>
<dbReference type="STRING" id="84022.CACET_c31120"/>
<dbReference type="AlphaFoldDB" id="A0A0D8IAH0"/>
<dbReference type="Gene3D" id="3.40.50.2300">
    <property type="match status" value="1"/>
</dbReference>
<evidence type="ECO:0000313" key="8">
    <source>
        <dbReference type="EMBL" id="AKL96556.1"/>
    </source>
</evidence>
<dbReference type="PROSITE" id="PS50110">
    <property type="entry name" value="RESPONSE_REGULATORY"/>
    <property type="match status" value="1"/>
</dbReference>
<dbReference type="SUPFAM" id="SSF46894">
    <property type="entry name" value="C-terminal effector domain of the bipartite response regulators"/>
    <property type="match status" value="1"/>
</dbReference>
<keyword evidence="9" id="KW-1185">Reference proteome</keyword>
<reference evidence="8 9" key="1">
    <citation type="submission" date="2014-10" db="EMBL/GenBank/DDBJ databases">
        <title>Genome sequence of Clostridium aceticum DSM 1496.</title>
        <authorList>
            <person name="Poehlein A."/>
            <person name="Schiel-Bengelsdorf B."/>
            <person name="Gottschalk G."/>
            <person name="Duerre P."/>
            <person name="Daniel R."/>
        </authorList>
    </citation>
    <scope>NUCLEOTIDE SEQUENCE [LARGE SCALE GENOMIC DNA]</scope>
    <source>
        <strain evidence="8 9">DSM 1496</strain>
    </source>
</reference>
<keyword evidence="5" id="KW-0238">DNA-binding</keyword>
<evidence type="ECO:0000256" key="5">
    <source>
        <dbReference type="ARBA" id="ARBA00023125"/>
    </source>
</evidence>
<dbReference type="FunFam" id="3.40.50.2300:FF:000001">
    <property type="entry name" value="DNA-binding response regulator PhoB"/>
    <property type="match status" value="1"/>
</dbReference>
<keyword evidence="2" id="KW-0597">Phosphoprotein</keyword>
<dbReference type="InterPro" id="IPR036388">
    <property type="entry name" value="WH-like_DNA-bd_sf"/>
</dbReference>
<dbReference type="Pfam" id="PF00486">
    <property type="entry name" value="Trans_reg_C"/>
    <property type="match status" value="1"/>
</dbReference>
<dbReference type="SMART" id="SM00448">
    <property type="entry name" value="REC"/>
    <property type="match status" value="1"/>
</dbReference>
<dbReference type="PROSITE" id="PS51755">
    <property type="entry name" value="OMPR_PHOB"/>
    <property type="match status" value="1"/>
</dbReference>
<keyword evidence="6" id="KW-0804">Transcription</keyword>
<dbReference type="CDD" id="cd00383">
    <property type="entry name" value="trans_reg_C"/>
    <property type="match status" value="1"/>
</dbReference>
<dbReference type="GO" id="GO:0000976">
    <property type="term" value="F:transcription cis-regulatory region binding"/>
    <property type="evidence" value="ECO:0007669"/>
    <property type="project" value="TreeGrafter"/>
</dbReference>
<keyword evidence="3" id="KW-0902">Two-component regulatory system</keyword>
<evidence type="ECO:0000256" key="7">
    <source>
        <dbReference type="ARBA" id="ARBA00024867"/>
    </source>
</evidence>
<dbReference type="InterPro" id="IPR001789">
    <property type="entry name" value="Sig_transdc_resp-reg_receiver"/>
</dbReference>
<evidence type="ECO:0000256" key="4">
    <source>
        <dbReference type="ARBA" id="ARBA00023015"/>
    </source>
</evidence>
<dbReference type="InterPro" id="IPR039420">
    <property type="entry name" value="WalR-like"/>
</dbReference>
<dbReference type="GO" id="GO:0000156">
    <property type="term" value="F:phosphorelay response regulator activity"/>
    <property type="evidence" value="ECO:0007669"/>
    <property type="project" value="TreeGrafter"/>
</dbReference>
<dbReference type="InterPro" id="IPR001867">
    <property type="entry name" value="OmpR/PhoB-type_DNA-bd"/>
</dbReference>
<dbReference type="SUPFAM" id="SSF52172">
    <property type="entry name" value="CheY-like"/>
    <property type="match status" value="1"/>
</dbReference>
<dbReference type="SMART" id="SM00862">
    <property type="entry name" value="Trans_reg_C"/>
    <property type="match status" value="1"/>
</dbReference>
<gene>
    <name evidence="8" type="ORF">CACET_c31120</name>
</gene>
<dbReference type="Pfam" id="PF00072">
    <property type="entry name" value="Response_reg"/>
    <property type="match status" value="1"/>
</dbReference>
<dbReference type="KEGG" id="cace:CACET_c31120"/>
<dbReference type="PANTHER" id="PTHR48111">
    <property type="entry name" value="REGULATOR OF RPOS"/>
    <property type="match status" value="1"/>
</dbReference>
<dbReference type="PATRIC" id="fig|84022.5.peg.3745"/>
<dbReference type="Gene3D" id="6.10.250.690">
    <property type="match status" value="1"/>
</dbReference>
<name>A0A0D8IAH0_9CLOT</name>
<evidence type="ECO:0000256" key="6">
    <source>
        <dbReference type="ARBA" id="ARBA00023163"/>
    </source>
</evidence>
<sequence>MTDYTGNILIIDDNPEICEILGVLLRKEGFRVQEVQDCSKALAFFSNPIDLIILDVMMPKHSGFEICEKIREITTAPILFLTAKAADKDKEMGFSCGGDDYLVKPFSSSELIARVKALLRRYFIYQGGKKHTSTESIHIRDLCVDFSKKTVWILGKEINLTDKEYKILKLLLQNPSRILSSEEIYESVWNEAFLPSSSNTVMVHVKNLRRKIELDYQNPKYIRTVWGKGYEIG</sequence>
<dbReference type="RefSeq" id="WP_044824422.1">
    <property type="nucleotide sequence ID" value="NZ_JYHU01000007.1"/>
</dbReference>
<protein>
    <recommendedName>
        <fullName evidence="1">Stage 0 sporulation protein A homolog</fullName>
    </recommendedName>
</protein>
<dbReference type="InterPro" id="IPR011006">
    <property type="entry name" value="CheY-like_superfamily"/>
</dbReference>
<dbReference type="OrthoDB" id="9790442at2"/>
<evidence type="ECO:0000313" key="9">
    <source>
        <dbReference type="Proteomes" id="UP000035704"/>
    </source>
</evidence>
<proteinExistence type="predicted"/>
<comment type="function">
    <text evidence="7">May play the central regulatory role in sporulation. It may be an element of the effector pathway responsible for the activation of sporulation genes in response to nutritional stress. Spo0A may act in concert with spo0H (a sigma factor) to control the expression of some genes that are critical to the sporulation process.</text>
</comment>
<dbReference type="Proteomes" id="UP000035704">
    <property type="component" value="Chromosome"/>
</dbReference>
<organism evidence="8 9">
    <name type="scientific">Clostridium aceticum</name>
    <dbReference type="NCBI Taxonomy" id="84022"/>
    <lineage>
        <taxon>Bacteria</taxon>
        <taxon>Bacillati</taxon>
        <taxon>Bacillota</taxon>
        <taxon>Clostridia</taxon>
        <taxon>Eubacteriales</taxon>
        <taxon>Clostridiaceae</taxon>
        <taxon>Clostridium</taxon>
    </lineage>
</organism>
<evidence type="ECO:0000256" key="2">
    <source>
        <dbReference type="ARBA" id="ARBA00022553"/>
    </source>
</evidence>
<dbReference type="PANTHER" id="PTHR48111:SF40">
    <property type="entry name" value="PHOSPHATE REGULON TRANSCRIPTIONAL REGULATORY PROTEIN PHOB"/>
    <property type="match status" value="1"/>
</dbReference>
<accession>A0A0D8IAH0</accession>
<dbReference type="InterPro" id="IPR016032">
    <property type="entry name" value="Sig_transdc_resp-reg_C-effctor"/>
</dbReference>
<evidence type="ECO:0000256" key="3">
    <source>
        <dbReference type="ARBA" id="ARBA00023012"/>
    </source>
</evidence>
<keyword evidence="4" id="KW-0805">Transcription regulation</keyword>
<dbReference type="FunFam" id="1.10.10.10:FF:000018">
    <property type="entry name" value="DNA-binding response regulator ResD"/>
    <property type="match status" value="1"/>
</dbReference>
<dbReference type="Gene3D" id="1.10.10.10">
    <property type="entry name" value="Winged helix-like DNA-binding domain superfamily/Winged helix DNA-binding domain"/>
    <property type="match status" value="1"/>
</dbReference>
<dbReference type="EMBL" id="CP009687">
    <property type="protein sequence ID" value="AKL96556.1"/>
    <property type="molecule type" value="Genomic_DNA"/>
</dbReference>
<dbReference type="GO" id="GO:0006355">
    <property type="term" value="P:regulation of DNA-templated transcription"/>
    <property type="evidence" value="ECO:0007669"/>
    <property type="project" value="InterPro"/>
</dbReference>